<dbReference type="RefSeq" id="WP_142507224.1">
    <property type="nucleotide sequence ID" value="NZ_SADV01000001.1"/>
</dbReference>
<evidence type="ECO:0000313" key="1">
    <source>
        <dbReference type="EMBL" id="TQR39822.1"/>
    </source>
</evidence>
<sequence>MEERLSDLLNELWAAVIERYEFDILKNTISFELKTIDNGYENKYKMVFEGVTAWYFVENTGEERLNTKAIIEEDDYLELTSIDFYVGGIGQIKPSSIEEDWVNQYYSNANFALEIWNALLLVEAKSIVINGNKYTVS</sequence>
<gene>
    <name evidence="1" type="ORF">C7Y47_02015</name>
</gene>
<name>A0A544V146_LYSSH</name>
<dbReference type="Proteomes" id="UP000317944">
    <property type="component" value="Unassembled WGS sequence"/>
</dbReference>
<evidence type="ECO:0000313" key="2">
    <source>
        <dbReference type="Proteomes" id="UP000317944"/>
    </source>
</evidence>
<dbReference type="AlphaFoldDB" id="A0A544V146"/>
<dbReference type="EMBL" id="SADV01000001">
    <property type="protein sequence ID" value="TQR39822.1"/>
    <property type="molecule type" value="Genomic_DNA"/>
</dbReference>
<organism evidence="1 2">
    <name type="scientific">Lysinibacillus sphaericus</name>
    <name type="common">Bacillus sphaericus</name>
    <dbReference type="NCBI Taxonomy" id="1421"/>
    <lineage>
        <taxon>Bacteria</taxon>
        <taxon>Bacillati</taxon>
        <taxon>Bacillota</taxon>
        <taxon>Bacilli</taxon>
        <taxon>Bacillales</taxon>
        <taxon>Bacillaceae</taxon>
        <taxon>Lysinibacillus</taxon>
    </lineage>
</organism>
<reference evidence="1 2" key="1">
    <citation type="submission" date="2018-03" db="EMBL/GenBank/DDBJ databases">
        <title>Aerobic endospore-forming bacteria genome sequencing and assembly.</title>
        <authorList>
            <person name="Cavalcante D.A."/>
            <person name="Driks A."/>
            <person name="Putonti C."/>
            <person name="De-Souza M.T."/>
        </authorList>
    </citation>
    <scope>NUCLEOTIDE SEQUENCE [LARGE SCALE GENOMIC DNA]</scope>
    <source>
        <strain evidence="1 2">SDF0037</strain>
    </source>
</reference>
<dbReference type="InterPro" id="IPR057808">
    <property type="entry name" value="YxiG"/>
</dbReference>
<comment type="caution">
    <text evidence="1">The sequence shown here is derived from an EMBL/GenBank/DDBJ whole genome shotgun (WGS) entry which is preliminary data.</text>
</comment>
<dbReference type="Pfam" id="PF24711">
    <property type="entry name" value="YxiG"/>
    <property type="match status" value="1"/>
</dbReference>
<dbReference type="OrthoDB" id="1953602at2"/>
<protein>
    <submittedName>
        <fullName evidence="1">Uncharacterized protein</fullName>
    </submittedName>
</protein>
<accession>A0A544V146</accession>
<proteinExistence type="predicted"/>